<accession>S9PED9</accession>
<evidence type="ECO:0000313" key="2">
    <source>
        <dbReference type="EMBL" id="EPX60702.1"/>
    </source>
</evidence>
<sequence length="101" mass="10406">MISPSTLDFGQQTVGTTSAPLSFTVQNNGTESVQISFAVNPPFVPPSAQDPVVAPGGSRELQLVFRPWSAGAFSGPIYIMPFGPSGSSFFRGTVSGTGIAP</sequence>
<dbReference type="InterPro" id="IPR013783">
    <property type="entry name" value="Ig-like_fold"/>
</dbReference>
<organism evidence="2 3">
    <name type="scientific">Cystobacter fuscus (strain ATCC 25194 / DSM 2262 / NBRC 100088 / M29)</name>
    <dbReference type="NCBI Taxonomy" id="1242864"/>
    <lineage>
        <taxon>Bacteria</taxon>
        <taxon>Pseudomonadati</taxon>
        <taxon>Myxococcota</taxon>
        <taxon>Myxococcia</taxon>
        <taxon>Myxococcales</taxon>
        <taxon>Cystobacterineae</taxon>
        <taxon>Archangiaceae</taxon>
        <taxon>Cystobacter</taxon>
    </lineage>
</organism>
<dbReference type="AlphaFoldDB" id="S9PED9"/>
<name>S9PED9_CYSF2</name>
<comment type="caution">
    <text evidence="2">The sequence shown here is derived from an EMBL/GenBank/DDBJ whole genome shotgun (WGS) entry which is preliminary data.</text>
</comment>
<dbReference type="Proteomes" id="UP000011682">
    <property type="component" value="Unassembled WGS sequence"/>
</dbReference>
<reference evidence="2" key="1">
    <citation type="submission" date="2013-05" db="EMBL/GenBank/DDBJ databases">
        <title>Genome assembly of Cystobacter fuscus DSM 2262.</title>
        <authorList>
            <person name="Sharma G."/>
            <person name="Khatri I."/>
            <person name="Kaur C."/>
            <person name="Mayilraj S."/>
            <person name="Subramanian S."/>
        </authorList>
    </citation>
    <scope>NUCLEOTIDE SEQUENCE [LARGE SCALE GENOMIC DNA]</scope>
    <source>
        <strain evidence="2">DSM 2262</strain>
    </source>
</reference>
<gene>
    <name evidence="2" type="ORF">D187_001351</name>
</gene>
<protein>
    <recommendedName>
        <fullName evidence="1">Transmembrane protein 131-like N-terminal domain-containing protein</fullName>
    </recommendedName>
</protein>
<dbReference type="EMBL" id="ANAH02000011">
    <property type="protein sequence ID" value="EPX60702.1"/>
    <property type="molecule type" value="Genomic_DNA"/>
</dbReference>
<evidence type="ECO:0000259" key="1">
    <source>
        <dbReference type="Pfam" id="PF12371"/>
    </source>
</evidence>
<keyword evidence="3" id="KW-1185">Reference proteome</keyword>
<evidence type="ECO:0000313" key="3">
    <source>
        <dbReference type="Proteomes" id="UP000011682"/>
    </source>
</evidence>
<dbReference type="InterPro" id="IPR022113">
    <property type="entry name" value="TMEM131L_N"/>
</dbReference>
<feature type="domain" description="Transmembrane protein 131-like N-terminal" evidence="1">
    <location>
        <begin position="2"/>
        <end position="79"/>
    </location>
</feature>
<dbReference type="Pfam" id="PF12371">
    <property type="entry name" value="TMEM131_like_N"/>
    <property type="match status" value="1"/>
</dbReference>
<dbReference type="Gene3D" id="2.60.40.10">
    <property type="entry name" value="Immunoglobulins"/>
    <property type="match status" value="1"/>
</dbReference>
<proteinExistence type="predicted"/>